<feature type="compositionally biased region" description="Basic and acidic residues" evidence="10">
    <location>
        <begin position="81"/>
        <end position="100"/>
    </location>
</feature>
<dbReference type="AlphaFoldDB" id="A0AAV9IHF7"/>
<dbReference type="Gene3D" id="3.30.40.10">
    <property type="entry name" value="Zinc/RING finger domain, C3HC4 (zinc finger)"/>
    <property type="match status" value="1"/>
</dbReference>
<dbReference type="InterPro" id="IPR001841">
    <property type="entry name" value="Znf_RING"/>
</dbReference>
<feature type="compositionally biased region" description="Polar residues" evidence="10">
    <location>
        <begin position="51"/>
        <end position="64"/>
    </location>
</feature>
<reference evidence="12 13" key="1">
    <citation type="submission" date="2022-07" db="EMBL/GenBank/DDBJ databases">
        <title>Genome-wide signatures of adaptation to extreme environments.</title>
        <authorList>
            <person name="Cho C.H."/>
            <person name="Yoon H.S."/>
        </authorList>
    </citation>
    <scope>NUCLEOTIDE SEQUENCE [LARGE SCALE GENOMIC DNA]</scope>
    <source>
        <strain evidence="12 13">108.79 E11</strain>
    </source>
</reference>
<evidence type="ECO:0000256" key="9">
    <source>
        <dbReference type="PROSITE-ProRule" id="PRU00175"/>
    </source>
</evidence>
<keyword evidence="8" id="KW-0862">Zinc</keyword>
<dbReference type="SMART" id="SM00184">
    <property type="entry name" value="RING"/>
    <property type="match status" value="1"/>
</dbReference>
<comment type="caution">
    <text evidence="12">The sequence shown here is derived from an EMBL/GenBank/DDBJ whole genome shotgun (WGS) entry which is preliminary data.</text>
</comment>
<gene>
    <name evidence="12" type="ORF">GAYE_SCF28MG4772</name>
</gene>
<keyword evidence="13" id="KW-1185">Reference proteome</keyword>
<feature type="compositionally biased region" description="Basic and acidic residues" evidence="10">
    <location>
        <begin position="181"/>
        <end position="205"/>
    </location>
</feature>
<dbReference type="PROSITE" id="PS50089">
    <property type="entry name" value="ZF_RING_2"/>
    <property type="match status" value="1"/>
</dbReference>
<feature type="compositionally biased region" description="Basic and acidic residues" evidence="10">
    <location>
        <begin position="143"/>
        <end position="161"/>
    </location>
</feature>
<proteinExistence type="predicted"/>
<comment type="pathway">
    <text evidence="2">Protein modification; protein ubiquitination.</text>
</comment>
<keyword evidence="6 9" id="KW-0863">Zinc-finger</keyword>
<feature type="compositionally biased region" description="Pro residues" evidence="10">
    <location>
        <begin position="207"/>
        <end position="216"/>
    </location>
</feature>
<dbReference type="InterPro" id="IPR013083">
    <property type="entry name" value="Znf_RING/FYVE/PHD"/>
</dbReference>
<comment type="catalytic activity">
    <reaction evidence="1">
        <text>S-ubiquitinyl-[E2 ubiquitin-conjugating enzyme]-L-cysteine + [acceptor protein]-L-lysine = [E2 ubiquitin-conjugating enzyme]-L-cysteine + N(6)-ubiquitinyl-[acceptor protein]-L-lysine.</text>
        <dbReference type="EC" id="2.3.2.27"/>
    </reaction>
</comment>
<evidence type="ECO:0000256" key="2">
    <source>
        <dbReference type="ARBA" id="ARBA00004906"/>
    </source>
</evidence>
<dbReference type="EC" id="2.3.2.27" evidence="3"/>
<dbReference type="GO" id="GO:0008270">
    <property type="term" value="F:zinc ion binding"/>
    <property type="evidence" value="ECO:0007669"/>
    <property type="project" value="UniProtKB-KW"/>
</dbReference>
<keyword evidence="7" id="KW-0833">Ubl conjugation pathway</keyword>
<organism evidence="12 13">
    <name type="scientific">Galdieria yellowstonensis</name>
    <dbReference type="NCBI Taxonomy" id="3028027"/>
    <lineage>
        <taxon>Eukaryota</taxon>
        <taxon>Rhodophyta</taxon>
        <taxon>Bangiophyceae</taxon>
        <taxon>Galdieriales</taxon>
        <taxon>Galdieriaceae</taxon>
        <taxon>Galdieria</taxon>
    </lineage>
</organism>
<evidence type="ECO:0000256" key="10">
    <source>
        <dbReference type="SAM" id="MobiDB-lite"/>
    </source>
</evidence>
<sequence>MDHCICNDPRSVCRGKLGNSSSSSATANRSHQEEEEQPVETTESRRGVSGSYESTASSNAQRTVSAPHHLPVISSPPQRVFSEDTHSLERQVAEHRRTRETSGGLVDSFGTPHHSRRGFAEVFRRLRVKSEEKQGTPRSSPRTNHDRLLSGERGRPLDKRNNRTTTSSHTNSEELSSNNEAHPKAREASRCLKEEEDGRRRKLMEGPKPPPPPPLVPESTAVYELVSEDEKEDICPTCLEPYTEENPKITAKCGHTFHLSCIYEWLERSRYCPVCASIMEFQEN</sequence>
<dbReference type="Pfam" id="PF12678">
    <property type="entry name" value="zf-rbx1"/>
    <property type="match status" value="1"/>
</dbReference>
<evidence type="ECO:0000313" key="12">
    <source>
        <dbReference type="EMBL" id="KAK4526854.1"/>
    </source>
</evidence>
<dbReference type="InterPro" id="IPR024766">
    <property type="entry name" value="Znf_RING_H2"/>
</dbReference>
<dbReference type="PANTHER" id="PTHR46463:SF86">
    <property type="entry name" value="RING-TYPE DOMAIN-CONTAINING PROTEIN"/>
    <property type="match status" value="1"/>
</dbReference>
<evidence type="ECO:0000256" key="1">
    <source>
        <dbReference type="ARBA" id="ARBA00000900"/>
    </source>
</evidence>
<evidence type="ECO:0000256" key="4">
    <source>
        <dbReference type="ARBA" id="ARBA00022679"/>
    </source>
</evidence>
<keyword evidence="4" id="KW-0808">Transferase</keyword>
<feature type="domain" description="RING-type" evidence="11">
    <location>
        <begin position="235"/>
        <end position="275"/>
    </location>
</feature>
<name>A0AAV9IHF7_9RHOD</name>
<dbReference type="PANTHER" id="PTHR46463">
    <property type="entry name" value="ZINC FINGER, RING/FYVE/PHD-TYPE"/>
    <property type="match status" value="1"/>
</dbReference>
<evidence type="ECO:0000259" key="11">
    <source>
        <dbReference type="PROSITE" id="PS50089"/>
    </source>
</evidence>
<dbReference type="SUPFAM" id="SSF57850">
    <property type="entry name" value="RING/U-box"/>
    <property type="match status" value="1"/>
</dbReference>
<feature type="compositionally biased region" description="Basic and acidic residues" evidence="10">
    <location>
        <begin position="118"/>
        <end position="135"/>
    </location>
</feature>
<evidence type="ECO:0000256" key="8">
    <source>
        <dbReference type="ARBA" id="ARBA00022833"/>
    </source>
</evidence>
<dbReference type="CDD" id="cd23116">
    <property type="entry name" value="RING-H2_AIRP1-like"/>
    <property type="match status" value="1"/>
</dbReference>
<dbReference type="GO" id="GO:0061630">
    <property type="term" value="F:ubiquitin protein ligase activity"/>
    <property type="evidence" value="ECO:0007669"/>
    <property type="project" value="UniProtKB-EC"/>
</dbReference>
<feature type="compositionally biased region" description="Low complexity" evidence="10">
    <location>
        <begin position="163"/>
        <end position="180"/>
    </location>
</feature>
<evidence type="ECO:0000256" key="3">
    <source>
        <dbReference type="ARBA" id="ARBA00012483"/>
    </source>
</evidence>
<feature type="region of interest" description="Disordered" evidence="10">
    <location>
        <begin position="11"/>
        <end position="217"/>
    </location>
</feature>
<dbReference type="EMBL" id="JANCYU010000044">
    <property type="protein sequence ID" value="KAK4526854.1"/>
    <property type="molecule type" value="Genomic_DNA"/>
</dbReference>
<protein>
    <recommendedName>
        <fullName evidence="3">RING-type E3 ubiquitin transferase</fullName>
        <ecNumber evidence="3">2.3.2.27</ecNumber>
    </recommendedName>
</protein>
<accession>A0AAV9IHF7</accession>
<dbReference type="Proteomes" id="UP001300502">
    <property type="component" value="Unassembled WGS sequence"/>
</dbReference>
<evidence type="ECO:0000256" key="6">
    <source>
        <dbReference type="ARBA" id="ARBA00022771"/>
    </source>
</evidence>
<evidence type="ECO:0000313" key="13">
    <source>
        <dbReference type="Proteomes" id="UP001300502"/>
    </source>
</evidence>
<keyword evidence="5" id="KW-0479">Metal-binding</keyword>
<evidence type="ECO:0000256" key="7">
    <source>
        <dbReference type="ARBA" id="ARBA00022786"/>
    </source>
</evidence>
<evidence type="ECO:0000256" key="5">
    <source>
        <dbReference type="ARBA" id="ARBA00022723"/>
    </source>
</evidence>